<evidence type="ECO:0000256" key="20">
    <source>
        <dbReference type="ARBA" id="ARBA00047839"/>
    </source>
</evidence>
<dbReference type="Pfam" id="PF00122">
    <property type="entry name" value="E1-E2_ATPase"/>
    <property type="match status" value="1"/>
</dbReference>
<dbReference type="FunFam" id="3.40.50.1000:FF:000083">
    <property type="entry name" value="Sodium/potassium-transporting ATPase subunit alpha"/>
    <property type="match status" value="1"/>
</dbReference>
<dbReference type="InterPro" id="IPR023299">
    <property type="entry name" value="ATPase_P-typ_cyto_dom_N"/>
</dbReference>
<evidence type="ECO:0000256" key="6">
    <source>
        <dbReference type="ARBA" id="ARBA00022553"/>
    </source>
</evidence>
<keyword evidence="9 21" id="KW-0547">Nucleotide-binding</keyword>
<evidence type="ECO:0000256" key="22">
    <source>
        <dbReference type="SAM" id="MobiDB-lite"/>
    </source>
</evidence>
<dbReference type="Proteomes" id="UP000694724">
    <property type="component" value="Unplaced"/>
</dbReference>
<feature type="region of interest" description="Disordered" evidence="22">
    <location>
        <begin position="225"/>
        <end position="244"/>
    </location>
</feature>
<dbReference type="SMART" id="SM00831">
    <property type="entry name" value="Cation_ATPase_N"/>
    <property type="match status" value="1"/>
</dbReference>
<evidence type="ECO:0000256" key="19">
    <source>
        <dbReference type="ARBA" id="ARBA00047030"/>
    </source>
</evidence>
<dbReference type="Pfam" id="PF13246">
    <property type="entry name" value="Cation_ATPase"/>
    <property type="match status" value="1"/>
</dbReference>
<evidence type="ECO:0000256" key="17">
    <source>
        <dbReference type="ARBA" id="ARBA00023136"/>
    </source>
</evidence>
<organism evidence="24 25">
    <name type="scientific">Sus scrofa</name>
    <name type="common">Pig</name>
    <dbReference type="NCBI Taxonomy" id="9823"/>
    <lineage>
        <taxon>Eukaryota</taxon>
        <taxon>Metazoa</taxon>
        <taxon>Chordata</taxon>
        <taxon>Craniata</taxon>
        <taxon>Vertebrata</taxon>
        <taxon>Euteleostomi</taxon>
        <taxon>Mammalia</taxon>
        <taxon>Eutheria</taxon>
        <taxon>Laurasiatheria</taxon>
        <taxon>Artiodactyla</taxon>
        <taxon>Suina</taxon>
        <taxon>Suidae</taxon>
        <taxon>Sus</taxon>
    </lineage>
</organism>
<proteinExistence type="inferred from homology"/>
<dbReference type="GO" id="GO:0008900">
    <property type="term" value="F:P-type potassium:proton transporter activity"/>
    <property type="evidence" value="ECO:0007669"/>
    <property type="project" value="UniProtKB-EC"/>
</dbReference>
<evidence type="ECO:0000256" key="9">
    <source>
        <dbReference type="ARBA" id="ARBA00022741"/>
    </source>
</evidence>
<evidence type="ECO:0000256" key="21">
    <source>
        <dbReference type="RuleBase" id="RU362084"/>
    </source>
</evidence>
<keyword evidence="5 21" id="KW-0633">Potassium transport</keyword>
<evidence type="ECO:0000256" key="15">
    <source>
        <dbReference type="ARBA" id="ARBA00022989"/>
    </source>
</evidence>
<evidence type="ECO:0000256" key="10">
    <source>
        <dbReference type="ARBA" id="ARBA00022781"/>
    </source>
</evidence>
<feature type="compositionally biased region" description="Polar residues" evidence="22">
    <location>
        <begin position="225"/>
        <end position="239"/>
    </location>
</feature>
<sequence>MGKAENYELYQVELGPGPSGDMAAKMSKKKAGRGGGKRKEKLENMKKEMEINDHQLSVAELEQKYQTSATKGLSASLAAELLLRDGPNALRPPRGTPEYVKFARQLAGGLQCLMWVAAAICLIAFAIQASEGDLTTDDNLYLALALIAVVVVTGCFGYYQEFKSTNIIASFKNLVPQQATVIRDGDKFQINADQLVVGDLVEMKGGDRVPADIRILQAQGCKVDNSSLTGESEPQTRSPECTHESPLETRNIAFFSTMCLEGTAQGLVVNTGDRTIIGRIASLASGVENEKTPIAIEIEHFVDIIAGLAILFGATFFIVAMCIGYTFLRAMVFFMAIVVAYVPEGLLATVTVSWGSRRLVPGAERPGRLSFCSSRLLSIISLSLHLSIYLPSTTLLPVIQPPPHPQLCTDPIHSANTPQGYSGPCPVPHTEAFKSQLASDTGPRSQRIVIGDASETALLKFSELTLGNAMGYRERFPKVCEIPFNSTNKFQLSIHTLEDPRDPRHVLVMKGAPERVLERCSSILIKGQELPLDEQWREAFQTAYLSLGGLGERVLGFCQLYLSEKDYPPGYAFDVEAMNFPTSGLCFAGLVSMIDPPRATVPDAVLKCRTAGIRVIMVTGDHPITAKAIAASVGIISEGSETVEDIAARLRVPVDQVNRKDARACVINGMQLKDMDPSELVEALRTHPEMVFARTSPQQKLVIVESCQRLGAIVAVTGDGVNDSPALKKADIGVAMGIAGSDAAKNAADMILLDDNFASIVTGVEQGRLIFDNLKKSIAYTLTKNIPELTPYLIYITVSVPLPLGCITILFIELCTDIFPSVSLAYEKAESDIMHLRPRNPKRDRLVNEPLAAYSYFQIGAIQSFAGFTDYFTAMAQEGWFPLLCVGLRPQWENHHLQDLQDSYGQEWTFGQRLYQQYTCYTVFFISIEMCQIADVLIRKTRRLSAFQQGFFRNRILVIAIVFQVCIGCFLCYCPGMPNIFNFMPIRFQWWLVPMPFGLLIFVYDEIRKLGVRCCPGSWWDQELYY</sequence>
<dbReference type="GO" id="GO:0016887">
    <property type="term" value="F:ATP hydrolysis activity"/>
    <property type="evidence" value="ECO:0007669"/>
    <property type="project" value="InterPro"/>
</dbReference>
<reference evidence="24" key="1">
    <citation type="submission" date="2025-08" db="UniProtKB">
        <authorList>
            <consortium name="Ensembl"/>
        </authorList>
    </citation>
    <scope>IDENTIFICATION</scope>
</reference>
<dbReference type="SUPFAM" id="SSF81653">
    <property type="entry name" value="Calcium ATPase, transduction domain A"/>
    <property type="match status" value="1"/>
</dbReference>
<evidence type="ECO:0000256" key="1">
    <source>
        <dbReference type="ARBA" id="ARBA00004424"/>
    </source>
</evidence>
<dbReference type="InterPro" id="IPR015127">
    <property type="entry name" value="ATPase_P-typ_H/K-transp_N"/>
</dbReference>
<keyword evidence="7 21" id="KW-0812">Transmembrane</keyword>
<keyword evidence="8 21" id="KW-0479">Metal-binding</keyword>
<feature type="transmembrane region" description="Helical" evidence="21">
    <location>
        <begin position="140"/>
        <end position="159"/>
    </location>
</feature>
<keyword evidence="4" id="KW-1003">Cell membrane</keyword>
<feature type="transmembrane region" description="Helical" evidence="21">
    <location>
        <begin position="301"/>
        <end position="327"/>
    </location>
</feature>
<feature type="transmembrane region" description="Helical" evidence="21">
    <location>
        <begin position="792"/>
        <end position="812"/>
    </location>
</feature>
<feature type="region of interest" description="Disordered" evidence="22">
    <location>
        <begin position="13"/>
        <end position="40"/>
    </location>
</feature>
<evidence type="ECO:0000256" key="16">
    <source>
        <dbReference type="ARBA" id="ARBA00023065"/>
    </source>
</evidence>
<keyword evidence="12" id="KW-0460">Magnesium</keyword>
<evidence type="ECO:0000256" key="11">
    <source>
        <dbReference type="ARBA" id="ARBA00022840"/>
    </source>
</evidence>
<comment type="catalytic activity">
    <reaction evidence="20">
        <text>K(+)(out) + ATP + H2O + H(+)(in) = K(+)(in) + ADP + phosphate + 2 H(+)(out)</text>
        <dbReference type="Rhea" id="RHEA:22044"/>
        <dbReference type="ChEBI" id="CHEBI:15377"/>
        <dbReference type="ChEBI" id="CHEBI:15378"/>
        <dbReference type="ChEBI" id="CHEBI:29103"/>
        <dbReference type="ChEBI" id="CHEBI:30616"/>
        <dbReference type="ChEBI" id="CHEBI:43474"/>
        <dbReference type="ChEBI" id="CHEBI:456216"/>
        <dbReference type="EC" id="7.2.2.19"/>
    </reaction>
    <physiologicalReaction direction="left-to-right" evidence="20">
        <dbReference type="Rhea" id="RHEA:22045"/>
    </physiologicalReaction>
</comment>
<dbReference type="GO" id="GO:0000287">
    <property type="term" value="F:magnesium ion binding"/>
    <property type="evidence" value="ECO:0007669"/>
    <property type="project" value="InterPro"/>
</dbReference>
<accession>A0A8D1S281</accession>
<feature type="transmembrane region" description="Helical" evidence="21">
    <location>
        <begin position="376"/>
        <end position="399"/>
    </location>
</feature>
<dbReference type="InterPro" id="IPR005775">
    <property type="entry name" value="P-type_ATPase_IIC"/>
</dbReference>
<dbReference type="Pfam" id="PF00689">
    <property type="entry name" value="Cation_ATPase_C"/>
    <property type="match status" value="1"/>
</dbReference>
<dbReference type="NCBIfam" id="TIGR01494">
    <property type="entry name" value="ATPase_P-type"/>
    <property type="match status" value="2"/>
</dbReference>
<feature type="transmembrane region" description="Helical" evidence="21">
    <location>
        <begin position="988"/>
        <end position="1004"/>
    </location>
</feature>
<evidence type="ECO:0000256" key="4">
    <source>
        <dbReference type="ARBA" id="ARBA00022475"/>
    </source>
</evidence>
<dbReference type="InterPro" id="IPR008250">
    <property type="entry name" value="ATPase_P-typ_transduc_dom_A_sf"/>
</dbReference>
<dbReference type="PRINTS" id="PR00119">
    <property type="entry name" value="CATATPASE"/>
</dbReference>
<dbReference type="GO" id="GO:0016324">
    <property type="term" value="C:apical plasma membrane"/>
    <property type="evidence" value="ECO:0007669"/>
    <property type="project" value="UniProtKB-SubCell"/>
</dbReference>
<dbReference type="InterPro" id="IPR023214">
    <property type="entry name" value="HAD_sf"/>
</dbReference>
<comment type="function">
    <text evidence="18">The catalytic subunit of the gastric H(+)/K(+) ATPase pump which transports H(+) ions in exchange for K(+) ions across the apical membrane of parietal cells. Uses ATP as an energy source to pump H(+) ions to the gastric lumen while transporting K(+) ion from the lumen into the cell. Remarkably generates a million-fold proton gradient across the gastric parietal cell membrane, acidifying the gastric juice down to pH 1. Within a transport cycle, the transfer of a H(+) ion across the membrane is coupled to ATP hydrolysis and is associated with a transient phosphorylation that shifts the pump conformation from inward-facing (E1) to outward-facing state (E2). The release of the H(+) ion in the stomach lumen is followed by binding of K(+) ion converting the pump conformation back to the E1 state.</text>
</comment>
<dbReference type="SUPFAM" id="SSF81665">
    <property type="entry name" value="Calcium ATPase, transmembrane domain M"/>
    <property type="match status" value="1"/>
</dbReference>
<dbReference type="PANTHER" id="PTHR43294">
    <property type="entry name" value="SODIUM/POTASSIUM-TRANSPORTING ATPASE SUBUNIT ALPHA"/>
    <property type="match status" value="1"/>
</dbReference>
<dbReference type="InterPro" id="IPR004014">
    <property type="entry name" value="ATPase_P-typ_cation-transptr_N"/>
</dbReference>
<dbReference type="InterPro" id="IPR023298">
    <property type="entry name" value="ATPase_P-typ_TM_dom_sf"/>
</dbReference>
<name>A0A8D1S281_PIG</name>
<dbReference type="Pfam" id="PF00690">
    <property type="entry name" value="Cation_ATPase_N"/>
    <property type="match status" value="1"/>
</dbReference>
<evidence type="ECO:0000256" key="14">
    <source>
        <dbReference type="ARBA" id="ARBA00022967"/>
    </source>
</evidence>
<keyword evidence="6" id="KW-0597">Phosphoprotein</keyword>
<dbReference type="PANTHER" id="PTHR43294:SF10">
    <property type="entry name" value="POTASSIUM-TRANSPORTING ATPASE ALPHA CHAIN 1"/>
    <property type="match status" value="1"/>
</dbReference>
<dbReference type="InterPro" id="IPR050510">
    <property type="entry name" value="Cation_transp_ATPase_P-type"/>
</dbReference>
<evidence type="ECO:0000256" key="7">
    <source>
        <dbReference type="ARBA" id="ARBA00022692"/>
    </source>
</evidence>
<feature type="transmembrane region" description="Helical" evidence="21">
    <location>
        <begin position="956"/>
        <end position="976"/>
    </location>
</feature>
<dbReference type="InterPro" id="IPR036412">
    <property type="entry name" value="HAD-like_sf"/>
</dbReference>
<dbReference type="Gene3D" id="2.70.150.10">
    <property type="entry name" value="Calcium-transporting ATPase, cytoplasmic transduction domain A"/>
    <property type="match status" value="1"/>
</dbReference>
<dbReference type="AlphaFoldDB" id="A0A8D1S281"/>
<dbReference type="Gene3D" id="3.40.1110.10">
    <property type="entry name" value="Calcium-transporting ATPase, cytoplasmic domain N"/>
    <property type="match status" value="1"/>
</dbReference>
<evidence type="ECO:0000256" key="13">
    <source>
        <dbReference type="ARBA" id="ARBA00022958"/>
    </source>
</evidence>
<dbReference type="Gene3D" id="3.40.50.1000">
    <property type="entry name" value="HAD superfamily/HAD-like"/>
    <property type="match status" value="1"/>
</dbReference>
<evidence type="ECO:0000313" key="24">
    <source>
        <dbReference type="Ensembl" id="ENSSSCP00055045206.1"/>
    </source>
</evidence>
<keyword evidence="14" id="KW-1278">Translocase</keyword>
<keyword evidence="3 21" id="KW-0813">Transport</keyword>
<dbReference type="Ensembl" id="ENSSSCT00055056560.1">
    <property type="protein sequence ID" value="ENSSSCP00055045206.1"/>
    <property type="gene ID" value="ENSSSCG00055028440.1"/>
</dbReference>
<dbReference type="GO" id="GO:0005524">
    <property type="term" value="F:ATP binding"/>
    <property type="evidence" value="ECO:0007669"/>
    <property type="project" value="UniProtKB-KW"/>
</dbReference>
<evidence type="ECO:0000256" key="2">
    <source>
        <dbReference type="ARBA" id="ARBA00006934"/>
    </source>
</evidence>
<feature type="domain" description="Cation-transporting P-type ATPase N-terminal" evidence="23">
    <location>
        <begin position="52"/>
        <end position="126"/>
    </location>
</feature>
<dbReference type="NCBIfam" id="TIGR01106">
    <property type="entry name" value="ATPase-IIC_X-K"/>
    <property type="match status" value="1"/>
</dbReference>
<dbReference type="InterPro" id="IPR059000">
    <property type="entry name" value="ATPase_P-type_domA"/>
</dbReference>
<comment type="subcellular location">
    <subcellularLocation>
        <location evidence="1">Apical cell membrane</location>
        <topology evidence="1">Multi-pass membrane protein</topology>
    </subcellularLocation>
    <subcellularLocation>
        <location evidence="21">Cell membrane</location>
        <topology evidence="21">Multi-pass membrane protein</topology>
    </subcellularLocation>
</comment>
<feature type="compositionally biased region" description="Basic residues" evidence="22">
    <location>
        <begin position="26"/>
        <end position="39"/>
    </location>
</feature>
<keyword evidence="17 21" id="KW-0472">Membrane</keyword>
<dbReference type="InterPro" id="IPR001757">
    <property type="entry name" value="P_typ_ATPase"/>
</dbReference>
<feature type="transmembrane region" description="Helical" evidence="21">
    <location>
        <begin position="106"/>
        <end position="128"/>
    </location>
</feature>
<evidence type="ECO:0000256" key="8">
    <source>
        <dbReference type="ARBA" id="ARBA00022723"/>
    </source>
</evidence>
<keyword evidence="15 21" id="KW-1133">Transmembrane helix</keyword>
<comment type="subunit">
    <text evidence="19">The gastric H(+)/K(+) ATPase pump is composed of the catalytic alpha subunit ATP4A and the regulatory beta subunit ATP4B. Interacts (via the P-domain) with ATP4B (via N-terminus); this interaction stabilizes the lumenal-open E2 conformation state and prevents the reverse reaction of the transport cycle.</text>
</comment>
<dbReference type="Gene3D" id="1.20.1110.10">
    <property type="entry name" value="Calcium-transporting ATPase, transmembrane domain"/>
    <property type="match status" value="2"/>
</dbReference>
<dbReference type="SUPFAM" id="SSF56784">
    <property type="entry name" value="HAD-like"/>
    <property type="match status" value="1"/>
</dbReference>
<keyword evidence="13 21" id="KW-0630">Potassium</keyword>
<dbReference type="Pfam" id="PF09040">
    <property type="entry name" value="H-K_ATPase_N"/>
    <property type="match status" value="1"/>
</dbReference>
<feature type="transmembrane region" description="Helical" evidence="21">
    <location>
        <begin position="333"/>
        <end position="355"/>
    </location>
</feature>
<evidence type="ECO:0000313" key="25">
    <source>
        <dbReference type="Proteomes" id="UP000694724"/>
    </source>
</evidence>
<gene>
    <name evidence="24" type="primary">ATP4A</name>
</gene>
<keyword evidence="10" id="KW-0375">Hydrogen ion transport</keyword>
<comment type="similarity">
    <text evidence="2 21">Belongs to the cation transport ATPase (P-type) (TC 3.A.3) family. Type IIC subfamily.</text>
</comment>
<keyword evidence="11 21" id="KW-0067">ATP-binding</keyword>
<evidence type="ECO:0000256" key="3">
    <source>
        <dbReference type="ARBA" id="ARBA00022448"/>
    </source>
</evidence>
<dbReference type="FunFam" id="1.20.1110.10:FF:000079">
    <property type="entry name" value="Sodium/potassium-transporting ATPase subunit alpha"/>
    <property type="match status" value="1"/>
</dbReference>
<dbReference type="FunFam" id="3.40.1110.10:FF:000001">
    <property type="entry name" value="Sodium/potassium-transporting ATPase subunit alpha"/>
    <property type="match status" value="1"/>
</dbReference>
<evidence type="ECO:0000256" key="5">
    <source>
        <dbReference type="ARBA" id="ARBA00022538"/>
    </source>
</evidence>
<dbReference type="FunFam" id="2.70.150.10:FF:000003">
    <property type="entry name" value="Sodium/potassium-transporting ATPase subunit alpha"/>
    <property type="match status" value="1"/>
</dbReference>
<protein>
    <recommendedName>
        <fullName evidence="21">Sodium/potassium-transporting ATPase subunit alpha</fullName>
    </recommendedName>
</protein>
<dbReference type="PRINTS" id="PR00121">
    <property type="entry name" value="NAKATPASE"/>
</dbReference>
<keyword evidence="16 21" id="KW-0406">Ion transport</keyword>
<dbReference type="Pfam" id="PF08282">
    <property type="entry name" value="Hydrolase_3"/>
    <property type="match status" value="1"/>
</dbReference>
<dbReference type="InterPro" id="IPR006068">
    <property type="entry name" value="ATPase_P-typ_cation-transptr_C"/>
</dbReference>
<evidence type="ECO:0000256" key="12">
    <source>
        <dbReference type="ARBA" id="ARBA00022842"/>
    </source>
</evidence>
<evidence type="ECO:0000256" key="18">
    <source>
        <dbReference type="ARBA" id="ARBA00045621"/>
    </source>
</evidence>
<evidence type="ECO:0000259" key="23">
    <source>
        <dbReference type="SMART" id="SM00831"/>
    </source>
</evidence>